<dbReference type="GO" id="GO:0005525">
    <property type="term" value="F:GTP binding"/>
    <property type="evidence" value="ECO:0007669"/>
    <property type="project" value="UniProtKB-UniRule"/>
</dbReference>
<dbReference type="InterPro" id="IPR022941">
    <property type="entry name" value="SRP54"/>
</dbReference>
<dbReference type="GO" id="GO:0008312">
    <property type="term" value="F:7S RNA binding"/>
    <property type="evidence" value="ECO:0007669"/>
    <property type="project" value="UniProtKB-UniRule"/>
</dbReference>
<dbReference type="GO" id="GO:0003924">
    <property type="term" value="F:GTPase activity"/>
    <property type="evidence" value="ECO:0007669"/>
    <property type="project" value="UniProtKB-UniRule"/>
</dbReference>
<dbReference type="InterPro" id="IPR000897">
    <property type="entry name" value="SRP54_GTPase_dom"/>
</dbReference>
<comment type="subunit">
    <text evidence="9">Part of the signal recognition particle protein translocation system, which is composed of SRP and FtsY. Archaeal SRP consists of a 7S RNA molecule of 300 nucleotides and two protein subunits: SRP54 and SRP19.</text>
</comment>
<evidence type="ECO:0000256" key="3">
    <source>
        <dbReference type="ARBA" id="ARBA00022741"/>
    </source>
</evidence>
<dbReference type="GO" id="GO:0006614">
    <property type="term" value="P:SRP-dependent cotranslational protein targeting to membrane"/>
    <property type="evidence" value="ECO:0007669"/>
    <property type="project" value="InterPro"/>
</dbReference>
<evidence type="ECO:0000256" key="8">
    <source>
        <dbReference type="ARBA" id="ARBA00023274"/>
    </source>
</evidence>
<gene>
    <name evidence="9" type="primary">srp54</name>
    <name evidence="11" type="ORF">D9Q81_04765</name>
</gene>
<dbReference type="AlphaFoldDB" id="A0A429G5N0"/>
<dbReference type="PROSITE" id="PS00300">
    <property type="entry name" value="SRP54"/>
    <property type="match status" value="1"/>
</dbReference>
<dbReference type="EMBL" id="RCOR01000022">
    <property type="protein sequence ID" value="RSN69104.1"/>
    <property type="molecule type" value="Genomic_DNA"/>
</dbReference>
<dbReference type="SUPFAM" id="SSF47446">
    <property type="entry name" value="Signal peptide-binding domain"/>
    <property type="match status" value="1"/>
</dbReference>
<evidence type="ECO:0000313" key="12">
    <source>
        <dbReference type="Proteomes" id="UP000278149"/>
    </source>
</evidence>
<dbReference type="Gene3D" id="1.20.120.140">
    <property type="entry name" value="Signal recognition particle SRP54, nucleotide-binding domain"/>
    <property type="match status" value="1"/>
</dbReference>
<dbReference type="InterPro" id="IPR013822">
    <property type="entry name" value="Signal_recog_particl_SRP54_hlx"/>
</dbReference>
<comment type="subcellular location">
    <subcellularLocation>
        <location evidence="9">Cytoplasm</location>
    </subcellularLocation>
    <text evidence="9">The SRP-RNC complex is targeted to the cytoplasmic membrane.</text>
</comment>
<keyword evidence="7 9" id="KW-0733">Signal recognition particle</keyword>
<dbReference type="RefSeq" id="WP_125741662.1">
    <property type="nucleotide sequence ID" value="NZ_RCOR01000022.1"/>
</dbReference>
<dbReference type="InterPro" id="IPR027417">
    <property type="entry name" value="P-loop_NTPase"/>
</dbReference>
<dbReference type="SMART" id="SM00962">
    <property type="entry name" value="SRP54"/>
    <property type="match status" value="1"/>
</dbReference>
<name>A0A429G5N0_9CREN</name>
<reference evidence="11 12" key="1">
    <citation type="submission" date="2018-10" db="EMBL/GenBank/DDBJ databases">
        <title>Co-occurring genomic capacity for anaerobic methane metabolism and dissimilatory sulfite reduction discovered in the Korarchaeota.</title>
        <authorList>
            <person name="Mckay L.J."/>
            <person name="Dlakic M."/>
            <person name="Fields M.W."/>
            <person name="Delmont T.O."/>
            <person name="Eren A.M."/>
            <person name="Jay Z.J."/>
            <person name="Klingelsmith K.B."/>
            <person name="Rusch D.B."/>
            <person name="Inskeep W.P."/>
        </authorList>
    </citation>
    <scope>NUCLEOTIDE SEQUENCE [LARGE SCALE GENOMIC DNA]</scope>
    <source>
        <strain evidence="11 12">WS</strain>
    </source>
</reference>
<evidence type="ECO:0000256" key="6">
    <source>
        <dbReference type="ARBA" id="ARBA00023134"/>
    </source>
</evidence>
<evidence type="ECO:0000259" key="10">
    <source>
        <dbReference type="PROSITE" id="PS00300"/>
    </source>
</evidence>
<keyword evidence="4 9" id="KW-0378">Hydrolase</keyword>
<keyword evidence="6 9" id="KW-0342">GTP-binding</keyword>
<feature type="binding site" evidence="9">
    <location>
        <begin position="245"/>
        <end position="248"/>
    </location>
    <ligand>
        <name>GTP</name>
        <dbReference type="ChEBI" id="CHEBI:37565"/>
    </ligand>
</feature>
<dbReference type="SUPFAM" id="SSF52540">
    <property type="entry name" value="P-loop containing nucleoside triphosphate hydrolases"/>
    <property type="match status" value="1"/>
</dbReference>
<keyword evidence="5 9" id="KW-0694">RNA-binding</keyword>
<evidence type="ECO:0000256" key="5">
    <source>
        <dbReference type="ARBA" id="ARBA00022884"/>
    </source>
</evidence>
<dbReference type="InterPro" id="IPR036225">
    <property type="entry name" value="SRP/SRP_N"/>
</dbReference>
<dbReference type="Pfam" id="PF02881">
    <property type="entry name" value="SRP54_N"/>
    <property type="match status" value="1"/>
</dbReference>
<dbReference type="Gene3D" id="1.10.260.30">
    <property type="entry name" value="Signal recognition particle, SRP54 subunit, M-domain"/>
    <property type="match status" value="1"/>
</dbReference>
<accession>A0A429G5N0</accession>
<keyword evidence="2 9" id="KW-0963">Cytoplasm</keyword>
<dbReference type="Proteomes" id="UP000278149">
    <property type="component" value="Unassembled WGS sequence"/>
</dbReference>
<keyword evidence="3 9" id="KW-0547">Nucleotide-binding</keyword>
<evidence type="ECO:0000256" key="1">
    <source>
        <dbReference type="ARBA" id="ARBA00005450"/>
    </source>
</evidence>
<dbReference type="InterPro" id="IPR003593">
    <property type="entry name" value="AAA+_ATPase"/>
</dbReference>
<evidence type="ECO:0000256" key="2">
    <source>
        <dbReference type="ARBA" id="ARBA00022490"/>
    </source>
</evidence>
<dbReference type="SMART" id="SM00382">
    <property type="entry name" value="AAA"/>
    <property type="match status" value="1"/>
</dbReference>
<organism evidence="11 12">
    <name type="scientific">Candidatus Korarchaeum cryptofilum</name>
    <dbReference type="NCBI Taxonomy" id="498846"/>
    <lineage>
        <taxon>Archaea</taxon>
        <taxon>Thermoproteota</taxon>
        <taxon>Candidatus Korarchaeia</taxon>
        <taxon>Candidatus Korarchaeales</taxon>
        <taxon>Candidatus Korarchaeaceae</taxon>
        <taxon>Candidatus Korarchaeum</taxon>
    </lineage>
</organism>
<feature type="domain" description="SRP54-type proteins GTP-binding" evidence="10">
    <location>
        <begin position="266"/>
        <end position="279"/>
    </location>
</feature>
<evidence type="ECO:0000256" key="7">
    <source>
        <dbReference type="ARBA" id="ARBA00023135"/>
    </source>
</evidence>
<dbReference type="GO" id="GO:0048500">
    <property type="term" value="C:signal recognition particle"/>
    <property type="evidence" value="ECO:0007669"/>
    <property type="project" value="UniProtKB-UniRule"/>
</dbReference>
<dbReference type="Pfam" id="PF00448">
    <property type="entry name" value="SRP54"/>
    <property type="match status" value="1"/>
</dbReference>
<feature type="binding site" evidence="9">
    <location>
        <begin position="108"/>
        <end position="115"/>
    </location>
    <ligand>
        <name>GTP</name>
        <dbReference type="ChEBI" id="CHEBI:37565"/>
    </ligand>
</feature>
<comment type="domain">
    <text evidence="9">Composed of three domains: the N-terminal N domain, which is responsible for interactions with the ribosome, the central G domain, which binds GTP, and the C-terminal M domain, which binds the RNA and the signal sequence of the RNC.</text>
</comment>
<comment type="similarity">
    <text evidence="1 9">Belongs to the GTP-binding SRP family. SRP54 subfamily.</text>
</comment>
<sequence length="437" mass="48438">MVLEKLGSSLRNAVSKIMGKSVIDEAAVNEFVREVQRSLIEADVDVKLVLEISRRIKERALKESPPPGFSRRDLAVKILYEELTNLLGRKPAEIPMESKKTNVIMMVGIEGSGKTTTVAKLAFWLSKRFGKVGIISADVMRPASKLQIEQLVGPDIPVFSKESRDPVEIMREGIEFFKRERYNFVIIDTAGRHKDESSLMSELDAYREIGPDLVILTIDGTIGQAAYAQARAFAEKVPVGGVIVTKLDGAAKGGGALSAVAASGAPILFIGTGERIDDLERFDPERFVSRLLGGGDIIELAMRIEEAFKESRLMERMSKGKFDLEDFREYIQQLGKAGPMEKLLEMVPGIGGRVQLDVNSGEMDRWIAIINSMTPEERRDPSLIRGSRIERIARGSGVTAKEVRKLLKSYHQAKKLIESMSSESKARRLFRRMGIGG</sequence>
<comment type="catalytic activity">
    <reaction evidence="9">
        <text>GTP + H2O = GDP + phosphate + H(+)</text>
        <dbReference type="Rhea" id="RHEA:19669"/>
        <dbReference type="ChEBI" id="CHEBI:15377"/>
        <dbReference type="ChEBI" id="CHEBI:15378"/>
        <dbReference type="ChEBI" id="CHEBI:37565"/>
        <dbReference type="ChEBI" id="CHEBI:43474"/>
        <dbReference type="ChEBI" id="CHEBI:58189"/>
        <dbReference type="EC" id="3.6.5.4"/>
    </reaction>
</comment>
<dbReference type="Gene3D" id="3.40.50.300">
    <property type="entry name" value="P-loop containing nucleotide triphosphate hydrolases"/>
    <property type="match status" value="1"/>
</dbReference>
<evidence type="ECO:0000256" key="4">
    <source>
        <dbReference type="ARBA" id="ARBA00022801"/>
    </source>
</evidence>
<protein>
    <recommendedName>
        <fullName evidence="9">Signal recognition particle 54 kDa protein</fullName>
        <shortName evidence="9">SRP54</shortName>
        <ecNumber evidence="9">3.6.5.4</ecNumber>
    </recommendedName>
</protein>
<dbReference type="EC" id="3.6.5.4" evidence="9"/>
<evidence type="ECO:0000313" key="11">
    <source>
        <dbReference type="EMBL" id="RSN69104.1"/>
    </source>
</evidence>
<dbReference type="HAMAP" id="MF_00306">
    <property type="entry name" value="SRP54"/>
    <property type="match status" value="1"/>
</dbReference>
<comment type="caution">
    <text evidence="11">The sequence shown here is derived from an EMBL/GenBank/DDBJ whole genome shotgun (WGS) entry which is preliminary data.</text>
</comment>
<comment type="function">
    <text evidence="9">Involved in targeting and insertion of nascent membrane proteins into the cytoplasmic membrane. Binds to the hydrophobic signal sequence of the ribosome-nascent chain (RNC) as it emerges from the ribosomes. The SRP-RNC complex is then targeted to the cytoplasmic membrane where it interacts with the SRP receptor FtsY.</text>
</comment>
<evidence type="ECO:0000256" key="9">
    <source>
        <dbReference type="HAMAP-Rule" id="MF_00306"/>
    </source>
</evidence>
<dbReference type="InterPro" id="IPR004125">
    <property type="entry name" value="Signal_recog_particle_SRP54_M"/>
</dbReference>
<dbReference type="SUPFAM" id="SSF47364">
    <property type="entry name" value="Domain of the SRP/SRP receptor G-proteins"/>
    <property type="match status" value="1"/>
</dbReference>
<dbReference type="PANTHER" id="PTHR11564:SF5">
    <property type="entry name" value="SIGNAL RECOGNITION PARTICLE SUBUNIT SRP54"/>
    <property type="match status" value="1"/>
</dbReference>
<feature type="binding site" evidence="9">
    <location>
        <begin position="188"/>
        <end position="192"/>
    </location>
    <ligand>
        <name>GTP</name>
        <dbReference type="ChEBI" id="CHEBI:37565"/>
    </ligand>
</feature>
<dbReference type="InterPro" id="IPR042101">
    <property type="entry name" value="SRP54_N_sf"/>
</dbReference>
<dbReference type="SMART" id="SM00963">
    <property type="entry name" value="SRP54_N"/>
    <property type="match status" value="1"/>
</dbReference>
<proteinExistence type="inferred from homology"/>
<dbReference type="Pfam" id="PF02978">
    <property type="entry name" value="SRP_SPB"/>
    <property type="match status" value="1"/>
</dbReference>
<dbReference type="InterPro" id="IPR036891">
    <property type="entry name" value="Signal_recog_part_SRP54_M_sf"/>
</dbReference>
<keyword evidence="8 9" id="KW-0687">Ribonucleoprotein</keyword>
<dbReference type="PANTHER" id="PTHR11564">
    <property type="entry name" value="SIGNAL RECOGNITION PARTICLE 54K PROTEIN SRP54"/>
    <property type="match status" value="1"/>
</dbReference>